<organism evidence="2 3">
    <name type="scientific">Boletus edulis BED1</name>
    <dbReference type="NCBI Taxonomy" id="1328754"/>
    <lineage>
        <taxon>Eukaryota</taxon>
        <taxon>Fungi</taxon>
        <taxon>Dikarya</taxon>
        <taxon>Basidiomycota</taxon>
        <taxon>Agaricomycotina</taxon>
        <taxon>Agaricomycetes</taxon>
        <taxon>Agaricomycetidae</taxon>
        <taxon>Boletales</taxon>
        <taxon>Boletineae</taxon>
        <taxon>Boletaceae</taxon>
        <taxon>Boletoideae</taxon>
        <taxon>Boletus</taxon>
    </lineage>
</organism>
<dbReference type="AlphaFoldDB" id="A0AAD4G6F9"/>
<keyword evidence="3" id="KW-1185">Reference proteome</keyword>
<keyword evidence="1" id="KW-1133">Transmembrane helix</keyword>
<protein>
    <submittedName>
        <fullName evidence="2">Uncharacterized protein</fullName>
    </submittedName>
</protein>
<name>A0AAD4G6F9_BOLED</name>
<evidence type="ECO:0000313" key="3">
    <source>
        <dbReference type="Proteomes" id="UP001194468"/>
    </source>
</evidence>
<gene>
    <name evidence="2" type="ORF">L210DRAFT_3461586</name>
</gene>
<comment type="caution">
    <text evidence="2">The sequence shown here is derived from an EMBL/GenBank/DDBJ whole genome shotgun (WGS) entry which is preliminary data.</text>
</comment>
<feature type="transmembrane region" description="Helical" evidence="1">
    <location>
        <begin position="20"/>
        <end position="42"/>
    </location>
</feature>
<dbReference type="Proteomes" id="UP001194468">
    <property type="component" value="Unassembled WGS sequence"/>
</dbReference>
<keyword evidence="1" id="KW-0812">Transmembrane</keyword>
<proteinExistence type="predicted"/>
<evidence type="ECO:0000313" key="2">
    <source>
        <dbReference type="EMBL" id="KAF8418011.1"/>
    </source>
</evidence>
<reference evidence="2" key="1">
    <citation type="submission" date="2019-10" db="EMBL/GenBank/DDBJ databases">
        <authorList>
            <consortium name="DOE Joint Genome Institute"/>
            <person name="Kuo A."/>
            <person name="Miyauchi S."/>
            <person name="Kiss E."/>
            <person name="Drula E."/>
            <person name="Kohler A."/>
            <person name="Sanchez-Garcia M."/>
            <person name="Andreopoulos B."/>
            <person name="Barry K.W."/>
            <person name="Bonito G."/>
            <person name="Buee M."/>
            <person name="Carver A."/>
            <person name="Chen C."/>
            <person name="Cichocki N."/>
            <person name="Clum A."/>
            <person name="Culley D."/>
            <person name="Crous P.W."/>
            <person name="Fauchery L."/>
            <person name="Girlanda M."/>
            <person name="Hayes R."/>
            <person name="Keri Z."/>
            <person name="LaButti K."/>
            <person name="Lipzen A."/>
            <person name="Lombard V."/>
            <person name="Magnuson J."/>
            <person name="Maillard F."/>
            <person name="Morin E."/>
            <person name="Murat C."/>
            <person name="Nolan M."/>
            <person name="Ohm R."/>
            <person name="Pangilinan J."/>
            <person name="Pereira M."/>
            <person name="Perotto S."/>
            <person name="Peter M."/>
            <person name="Riley R."/>
            <person name="Sitrit Y."/>
            <person name="Stielow B."/>
            <person name="Szollosi G."/>
            <person name="Zifcakova L."/>
            <person name="Stursova M."/>
            <person name="Spatafora J.W."/>
            <person name="Tedersoo L."/>
            <person name="Vaario L.-M."/>
            <person name="Yamada A."/>
            <person name="Yan M."/>
            <person name="Wang P."/>
            <person name="Xu J."/>
            <person name="Bruns T."/>
            <person name="Baldrian P."/>
            <person name="Vilgalys R."/>
            <person name="Henrissat B."/>
            <person name="Grigoriev I.V."/>
            <person name="Hibbett D."/>
            <person name="Nagy L.G."/>
            <person name="Martin F.M."/>
        </authorList>
    </citation>
    <scope>NUCLEOTIDE SEQUENCE</scope>
    <source>
        <strain evidence="2">BED1</strain>
    </source>
</reference>
<accession>A0AAD4G6F9</accession>
<sequence length="61" mass="6991">MLGQVHFILHASLYRACFWWLDGGEVVFLSLVCNFVSLLMYLHSKNDLTRVTHNTNSHSPA</sequence>
<reference evidence="2" key="2">
    <citation type="journal article" date="2020" name="Nat. Commun.">
        <title>Large-scale genome sequencing of mycorrhizal fungi provides insights into the early evolution of symbiotic traits.</title>
        <authorList>
            <person name="Miyauchi S."/>
            <person name="Kiss E."/>
            <person name="Kuo A."/>
            <person name="Drula E."/>
            <person name="Kohler A."/>
            <person name="Sanchez-Garcia M."/>
            <person name="Morin E."/>
            <person name="Andreopoulos B."/>
            <person name="Barry K.W."/>
            <person name="Bonito G."/>
            <person name="Buee M."/>
            <person name="Carver A."/>
            <person name="Chen C."/>
            <person name="Cichocki N."/>
            <person name="Clum A."/>
            <person name="Culley D."/>
            <person name="Crous P.W."/>
            <person name="Fauchery L."/>
            <person name="Girlanda M."/>
            <person name="Hayes R.D."/>
            <person name="Keri Z."/>
            <person name="LaButti K."/>
            <person name="Lipzen A."/>
            <person name="Lombard V."/>
            <person name="Magnuson J."/>
            <person name="Maillard F."/>
            <person name="Murat C."/>
            <person name="Nolan M."/>
            <person name="Ohm R.A."/>
            <person name="Pangilinan J."/>
            <person name="Pereira M.F."/>
            <person name="Perotto S."/>
            <person name="Peter M."/>
            <person name="Pfister S."/>
            <person name="Riley R."/>
            <person name="Sitrit Y."/>
            <person name="Stielow J.B."/>
            <person name="Szollosi G."/>
            <person name="Zifcakova L."/>
            <person name="Stursova M."/>
            <person name="Spatafora J.W."/>
            <person name="Tedersoo L."/>
            <person name="Vaario L.M."/>
            <person name="Yamada A."/>
            <person name="Yan M."/>
            <person name="Wang P."/>
            <person name="Xu J."/>
            <person name="Bruns T."/>
            <person name="Baldrian P."/>
            <person name="Vilgalys R."/>
            <person name="Dunand C."/>
            <person name="Henrissat B."/>
            <person name="Grigoriev I.V."/>
            <person name="Hibbett D."/>
            <person name="Nagy L.G."/>
            <person name="Martin F.M."/>
        </authorList>
    </citation>
    <scope>NUCLEOTIDE SEQUENCE</scope>
    <source>
        <strain evidence="2">BED1</strain>
    </source>
</reference>
<keyword evidence="1" id="KW-0472">Membrane</keyword>
<evidence type="ECO:0000256" key="1">
    <source>
        <dbReference type="SAM" id="Phobius"/>
    </source>
</evidence>
<feature type="non-terminal residue" evidence="2">
    <location>
        <position position="61"/>
    </location>
</feature>
<dbReference type="EMBL" id="WHUW01000208">
    <property type="protein sequence ID" value="KAF8418011.1"/>
    <property type="molecule type" value="Genomic_DNA"/>
</dbReference>